<dbReference type="InterPro" id="IPR006218">
    <property type="entry name" value="DAHP1/KDSA"/>
</dbReference>
<evidence type="ECO:0000256" key="1">
    <source>
        <dbReference type="ARBA" id="ARBA00003726"/>
    </source>
</evidence>
<accession>A0A930XXI3</accession>
<dbReference type="AlphaFoldDB" id="A0A930XXI3"/>
<evidence type="ECO:0000256" key="8">
    <source>
        <dbReference type="ARBA" id="ARBA00031111"/>
    </source>
</evidence>
<feature type="non-terminal residue" evidence="13">
    <location>
        <position position="1"/>
    </location>
</feature>
<proteinExistence type="inferred from homology"/>
<evidence type="ECO:0000256" key="4">
    <source>
        <dbReference type="ARBA" id="ARBA00012694"/>
    </source>
</evidence>
<feature type="domain" description="DAHP synthetase I/KDSA" evidence="12">
    <location>
        <begin position="1"/>
        <end position="113"/>
    </location>
</feature>
<keyword evidence="14" id="KW-1185">Reference proteome</keyword>
<evidence type="ECO:0000256" key="2">
    <source>
        <dbReference type="ARBA" id="ARBA00004688"/>
    </source>
</evidence>
<keyword evidence="7" id="KW-0057">Aromatic amino acid biosynthesis</keyword>
<evidence type="ECO:0000256" key="6">
    <source>
        <dbReference type="ARBA" id="ARBA00022679"/>
    </source>
</evidence>
<dbReference type="PANTHER" id="PTHR21225">
    <property type="entry name" value="PHOSPHO-2-DEHYDRO-3-DEOXYHEPTONATE ALDOLASE DAHP SYNTHETASE"/>
    <property type="match status" value="1"/>
</dbReference>
<protein>
    <recommendedName>
        <fullName evidence="4">3-deoxy-7-phosphoheptulonate synthase</fullName>
        <ecNumber evidence="4">2.5.1.54</ecNumber>
    </recommendedName>
    <alternativeName>
        <fullName evidence="10">3-deoxy-D-arabino-heptulosonate 7-phosphate synthase</fullName>
    </alternativeName>
    <alternativeName>
        <fullName evidence="9">DAHP synthase</fullName>
    </alternativeName>
    <alternativeName>
        <fullName evidence="8">Phospho-2-keto-3-deoxyheptonate aldolase</fullName>
    </alternativeName>
</protein>
<evidence type="ECO:0000256" key="10">
    <source>
        <dbReference type="ARBA" id="ARBA00032193"/>
    </source>
</evidence>
<sequence>GNPDTHVILRGGTTGPNYDAKSVAAAAELLESKGLPRPVMVDCSHANSAKDHKKQLLVAADLAGQLQAGGADLMGVMIESHLVEGRQDHEAGKELVYGQSITDACLGWDETATALEQLAAAVAARRAAKSKT</sequence>
<evidence type="ECO:0000259" key="12">
    <source>
        <dbReference type="Pfam" id="PF00793"/>
    </source>
</evidence>
<evidence type="ECO:0000256" key="7">
    <source>
        <dbReference type="ARBA" id="ARBA00023141"/>
    </source>
</evidence>
<dbReference type="GO" id="GO:0009073">
    <property type="term" value="P:aromatic amino acid family biosynthetic process"/>
    <property type="evidence" value="ECO:0007669"/>
    <property type="project" value="UniProtKB-KW"/>
</dbReference>
<dbReference type="InterPro" id="IPR006219">
    <property type="entry name" value="DAHP_synth_1"/>
</dbReference>
<comment type="similarity">
    <text evidence="3">Belongs to the class-I DAHP synthase family.</text>
</comment>
<dbReference type="EC" id="2.5.1.54" evidence="4"/>
<dbReference type="PANTHER" id="PTHR21225:SF12">
    <property type="entry name" value="PHOSPHO-2-DEHYDRO-3-DEOXYHEPTONATE ALDOLASE, TYROSINE-INHIBITED"/>
    <property type="match status" value="1"/>
</dbReference>
<dbReference type="GO" id="GO:0008652">
    <property type="term" value="P:amino acid biosynthetic process"/>
    <property type="evidence" value="ECO:0007669"/>
    <property type="project" value="UniProtKB-KW"/>
</dbReference>
<evidence type="ECO:0000256" key="11">
    <source>
        <dbReference type="ARBA" id="ARBA00047508"/>
    </source>
</evidence>
<comment type="caution">
    <text evidence="13">The sequence shown here is derived from an EMBL/GenBank/DDBJ whole genome shotgun (WGS) entry which is preliminary data.</text>
</comment>
<evidence type="ECO:0000256" key="3">
    <source>
        <dbReference type="ARBA" id="ARBA00007985"/>
    </source>
</evidence>
<name>A0A930XXI3_9GAMM</name>
<comment type="function">
    <text evidence="1">Stereospecific condensation of phosphoenolpyruvate (PEP) and D-erythrose-4-phosphate (E4P) giving rise to 3-deoxy-D-arabino-heptulosonate-7-phosphate (DAHP).</text>
</comment>
<dbReference type="InterPro" id="IPR013785">
    <property type="entry name" value="Aldolase_TIM"/>
</dbReference>
<dbReference type="SUPFAM" id="SSF51569">
    <property type="entry name" value="Aldolase"/>
    <property type="match status" value="1"/>
</dbReference>
<dbReference type="Gene3D" id="3.20.20.70">
    <property type="entry name" value="Aldolase class I"/>
    <property type="match status" value="1"/>
</dbReference>
<evidence type="ECO:0000256" key="5">
    <source>
        <dbReference type="ARBA" id="ARBA00022605"/>
    </source>
</evidence>
<comment type="pathway">
    <text evidence="2">Metabolic intermediate biosynthesis; chorismate biosynthesis; chorismate from D-erythrose 4-phosphate and phosphoenolpyruvate: step 1/7.</text>
</comment>
<dbReference type="Proteomes" id="UP000604381">
    <property type="component" value="Unassembled WGS sequence"/>
</dbReference>
<dbReference type="EMBL" id="JADHEI010000013">
    <property type="protein sequence ID" value="MBF2734664.1"/>
    <property type="molecule type" value="Genomic_DNA"/>
</dbReference>
<dbReference type="Pfam" id="PF00793">
    <property type="entry name" value="DAHP_synth_1"/>
    <property type="match status" value="1"/>
</dbReference>
<gene>
    <name evidence="13" type="ORF">ISN26_00970</name>
</gene>
<dbReference type="GO" id="GO:0005737">
    <property type="term" value="C:cytoplasm"/>
    <property type="evidence" value="ECO:0007669"/>
    <property type="project" value="TreeGrafter"/>
</dbReference>
<keyword evidence="5" id="KW-0028">Amino-acid biosynthesis</keyword>
<dbReference type="GO" id="GO:0003849">
    <property type="term" value="F:3-deoxy-7-phosphoheptulonate synthase activity"/>
    <property type="evidence" value="ECO:0007669"/>
    <property type="project" value="UniProtKB-EC"/>
</dbReference>
<keyword evidence="6 13" id="KW-0808">Transferase</keyword>
<comment type="catalytic activity">
    <reaction evidence="11">
        <text>D-erythrose 4-phosphate + phosphoenolpyruvate + H2O = 7-phospho-2-dehydro-3-deoxy-D-arabino-heptonate + phosphate</text>
        <dbReference type="Rhea" id="RHEA:14717"/>
        <dbReference type="ChEBI" id="CHEBI:15377"/>
        <dbReference type="ChEBI" id="CHEBI:16897"/>
        <dbReference type="ChEBI" id="CHEBI:43474"/>
        <dbReference type="ChEBI" id="CHEBI:58394"/>
        <dbReference type="ChEBI" id="CHEBI:58702"/>
        <dbReference type="EC" id="2.5.1.54"/>
    </reaction>
</comment>
<evidence type="ECO:0000313" key="13">
    <source>
        <dbReference type="EMBL" id="MBF2734664.1"/>
    </source>
</evidence>
<organism evidence="13 14">
    <name type="scientific">Candidatus Amphirhobacter heronislandensis</name>
    <dbReference type="NCBI Taxonomy" id="1732024"/>
    <lineage>
        <taxon>Bacteria</taxon>
        <taxon>Pseudomonadati</taxon>
        <taxon>Pseudomonadota</taxon>
        <taxon>Gammaproteobacteria</taxon>
        <taxon>Candidatus Tethybacterales</taxon>
        <taxon>Candidatus Tethybacteraceae</taxon>
        <taxon>Candidatus Amphirhobacter</taxon>
    </lineage>
</organism>
<reference evidence="13" key="1">
    <citation type="submission" date="2020-10" db="EMBL/GenBank/DDBJ databases">
        <title>An improved Amphimedon queenslandica hologenome assembly reveals how three proteobacterial symbionts can extend the metabolic phenotypic of their marine sponge host.</title>
        <authorList>
            <person name="Degnan B."/>
            <person name="Degnan S."/>
            <person name="Xiang X."/>
        </authorList>
    </citation>
    <scope>NUCLEOTIDE SEQUENCE</scope>
    <source>
        <strain evidence="13">AqS2</strain>
    </source>
</reference>
<evidence type="ECO:0000313" key="14">
    <source>
        <dbReference type="Proteomes" id="UP000604381"/>
    </source>
</evidence>
<evidence type="ECO:0000256" key="9">
    <source>
        <dbReference type="ARBA" id="ARBA00031349"/>
    </source>
</evidence>